<gene>
    <name evidence="1" type="ORF">H9726_05480</name>
</gene>
<dbReference type="AlphaFoldDB" id="A0A9D2D787"/>
<dbReference type="Gene3D" id="2.70.98.10">
    <property type="match status" value="1"/>
</dbReference>
<sequence length="302" mass="33594">MDGRISNFMQAASIRRCEMTEGKERGLKVLDCDNGKLRFLLNESKALDVMQLYCEGKNVSFISKNGFTARELPFAERFEGGMLYTCGLDSVGGREGYDLHGTHHNYPAKVTRAECSEEGIVVEAETEESALFGRDLLFRRCVKSPVGGNVIEICDTLVNKGFRDEPYCLLYHVNVGYPFLEEGARVEGDVAEAVPRTPWAAEHLAEREKITAPVAGQEEMCYFLRMNSPCISLVNEKLGKAFTLRWSGDTLPHFVQWKSMASGDYALGLEPATCGLDGGFAYNVLPAGKSVRFRLVFEVRSL</sequence>
<evidence type="ECO:0000313" key="2">
    <source>
        <dbReference type="Proteomes" id="UP000824025"/>
    </source>
</evidence>
<dbReference type="InterPro" id="IPR014718">
    <property type="entry name" value="GH-type_carb-bd"/>
</dbReference>
<dbReference type="CDD" id="cd09023">
    <property type="entry name" value="Aldose_epim_Ec_c4013"/>
    <property type="match status" value="1"/>
</dbReference>
<reference evidence="1" key="1">
    <citation type="journal article" date="2021" name="PeerJ">
        <title>Extensive microbial diversity within the chicken gut microbiome revealed by metagenomics and culture.</title>
        <authorList>
            <person name="Gilroy R."/>
            <person name="Ravi A."/>
            <person name="Getino M."/>
            <person name="Pursley I."/>
            <person name="Horton D.L."/>
            <person name="Alikhan N.F."/>
            <person name="Baker D."/>
            <person name="Gharbi K."/>
            <person name="Hall N."/>
            <person name="Watson M."/>
            <person name="Adriaenssens E.M."/>
            <person name="Foster-Nyarko E."/>
            <person name="Jarju S."/>
            <person name="Secka A."/>
            <person name="Antonio M."/>
            <person name="Oren A."/>
            <person name="Chaudhuri R.R."/>
            <person name="La Ragione R."/>
            <person name="Hildebrand F."/>
            <person name="Pallen M.J."/>
        </authorList>
    </citation>
    <scope>NUCLEOTIDE SEQUENCE</scope>
    <source>
        <strain evidence="1">CHK192-19661</strain>
    </source>
</reference>
<protein>
    <submittedName>
        <fullName evidence="1">Aldose 1-epimerase family protein</fullName>
    </submittedName>
</protein>
<dbReference type="InterPro" id="IPR027839">
    <property type="entry name" value="DUF4432"/>
</dbReference>
<evidence type="ECO:0000313" key="1">
    <source>
        <dbReference type="EMBL" id="HIZ09922.1"/>
    </source>
</evidence>
<proteinExistence type="predicted"/>
<dbReference type="Pfam" id="PF14486">
    <property type="entry name" value="DUF4432"/>
    <property type="match status" value="1"/>
</dbReference>
<dbReference type="EMBL" id="DXCF01000029">
    <property type="protein sequence ID" value="HIZ09922.1"/>
    <property type="molecule type" value="Genomic_DNA"/>
</dbReference>
<name>A0A9D2D787_9FIRM</name>
<dbReference type="GO" id="GO:0030246">
    <property type="term" value="F:carbohydrate binding"/>
    <property type="evidence" value="ECO:0007669"/>
    <property type="project" value="InterPro"/>
</dbReference>
<accession>A0A9D2D787</accession>
<reference evidence="1" key="2">
    <citation type="submission" date="2021-04" db="EMBL/GenBank/DDBJ databases">
        <authorList>
            <person name="Gilroy R."/>
        </authorList>
    </citation>
    <scope>NUCLEOTIDE SEQUENCE</scope>
    <source>
        <strain evidence="1">CHK192-19661</strain>
    </source>
</reference>
<comment type="caution">
    <text evidence="1">The sequence shown here is derived from an EMBL/GenBank/DDBJ whole genome shotgun (WGS) entry which is preliminary data.</text>
</comment>
<dbReference type="Proteomes" id="UP000824025">
    <property type="component" value="Unassembled WGS sequence"/>
</dbReference>
<organism evidence="1 2">
    <name type="scientific">Candidatus Borkfalkia avicola</name>
    <dbReference type="NCBI Taxonomy" id="2838503"/>
    <lineage>
        <taxon>Bacteria</taxon>
        <taxon>Bacillati</taxon>
        <taxon>Bacillota</taxon>
        <taxon>Clostridia</taxon>
        <taxon>Christensenellales</taxon>
        <taxon>Christensenellaceae</taxon>
        <taxon>Candidatus Borkfalkia</taxon>
    </lineage>
</organism>